<evidence type="ECO:0000256" key="2">
    <source>
        <dbReference type="ARBA" id="ARBA00023108"/>
    </source>
</evidence>
<organism evidence="5 6">
    <name type="scientific">Nezara viridula</name>
    <name type="common">Southern green stink bug</name>
    <name type="synonym">Cimex viridulus</name>
    <dbReference type="NCBI Taxonomy" id="85310"/>
    <lineage>
        <taxon>Eukaryota</taxon>
        <taxon>Metazoa</taxon>
        <taxon>Ecdysozoa</taxon>
        <taxon>Arthropoda</taxon>
        <taxon>Hexapoda</taxon>
        <taxon>Insecta</taxon>
        <taxon>Pterygota</taxon>
        <taxon>Neoptera</taxon>
        <taxon>Paraneoptera</taxon>
        <taxon>Hemiptera</taxon>
        <taxon>Heteroptera</taxon>
        <taxon>Panheteroptera</taxon>
        <taxon>Pentatomomorpha</taxon>
        <taxon>Pentatomoidea</taxon>
        <taxon>Pentatomidae</taxon>
        <taxon>Pentatominae</taxon>
        <taxon>Nezara</taxon>
    </lineage>
</organism>
<dbReference type="Pfam" id="PF06585">
    <property type="entry name" value="JHBP"/>
    <property type="match status" value="1"/>
</dbReference>
<proteinExistence type="inferred from homology"/>
<keyword evidence="1 4" id="KW-0732">Signal</keyword>
<dbReference type="PANTHER" id="PTHR11008">
    <property type="entry name" value="PROTEIN TAKEOUT-LIKE PROTEIN"/>
    <property type="match status" value="1"/>
</dbReference>
<sequence length="245" mass="27033">MSSLTVFLVFSFAAGSWAAMPHGWQPCKLGSKEYEPCMVKEVNKAIQTLKGGSKTLAVNPLDPLRILELKIDQGSGPVSIKLEFKDTDIVGLSTCVLLTLKNKDWKRLEGDGHCKSLDVIGKYRIDGKILALPIKGEGDAKVHIDDAAIAAAIDIEEITGKDGKKHFHAKTFTADITPTKQSYYFENLFNGNKALADNMNTFLNENGEQIFKELKPAISRALSQAFTQITNQIFYKIPSNEINVK</sequence>
<dbReference type="EMBL" id="OV725080">
    <property type="protein sequence ID" value="CAH1397718.1"/>
    <property type="molecule type" value="Genomic_DNA"/>
</dbReference>
<evidence type="ECO:0000313" key="5">
    <source>
        <dbReference type="EMBL" id="CAH1397718.1"/>
    </source>
</evidence>
<evidence type="ECO:0000256" key="1">
    <source>
        <dbReference type="ARBA" id="ARBA00022729"/>
    </source>
</evidence>
<dbReference type="Proteomes" id="UP001152798">
    <property type="component" value="Chromosome 4"/>
</dbReference>
<evidence type="ECO:0000256" key="4">
    <source>
        <dbReference type="SAM" id="SignalP"/>
    </source>
</evidence>
<accession>A0A9P0MGM7</accession>
<comment type="similarity">
    <text evidence="3">Belongs to the TO family.</text>
</comment>
<dbReference type="Gene3D" id="3.15.10.30">
    <property type="entry name" value="Haemolymph juvenile hormone binding protein"/>
    <property type="match status" value="1"/>
</dbReference>
<reference evidence="5" key="1">
    <citation type="submission" date="2022-01" db="EMBL/GenBank/DDBJ databases">
        <authorList>
            <person name="King R."/>
        </authorList>
    </citation>
    <scope>NUCLEOTIDE SEQUENCE</scope>
</reference>
<dbReference type="AlphaFoldDB" id="A0A9P0MGM7"/>
<dbReference type="PANTHER" id="PTHR11008:SF41">
    <property type="entry name" value="RE70318P"/>
    <property type="match status" value="1"/>
</dbReference>
<dbReference type="InterPro" id="IPR010562">
    <property type="entry name" value="Haemolymph_juvenile_hormone-bd"/>
</dbReference>
<dbReference type="GO" id="GO:0005615">
    <property type="term" value="C:extracellular space"/>
    <property type="evidence" value="ECO:0007669"/>
    <property type="project" value="TreeGrafter"/>
</dbReference>
<gene>
    <name evidence="5" type="ORF">NEZAVI_LOCUS7501</name>
</gene>
<dbReference type="GO" id="GO:0007623">
    <property type="term" value="P:circadian rhythm"/>
    <property type="evidence" value="ECO:0007669"/>
    <property type="project" value="UniProtKB-ARBA"/>
</dbReference>
<dbReference type="OrthoDB" id="8186595at2759"/>
<evidence type="ECO:0000256" key="3">
    <source>
        <dbReference type="ARBA" id="ARBA00060902"/>
    </source>
</evidence>
<feature type="signal peptide" evidence="4">
    <location>
        <begin position="1"/>
        <end position="18"/>
    </location>
</feature>
<dbReference type="SMART" id="SM00700">
    <property type="entry name" value="JHBP"/>
    <property type="match status" value="1"/>
</dbReference>
<dbReference type="InterPro" id="IPR038606">
    <property type="entry name" value="To_sf"/>
</dbReference>
<protein>
    <submittedName>
        <fullName evidence="5">Uncharacterized protein</fullName>
    </submittedName>
</protein>
<keyword evidence="6" id="KW-1185">Reference proteome</keyword>
<name>A0A9P0MGM7_NEZVI</name>
<feature type="chain" id="PRO_5040137513" evidence="4">
    <location>
        <begin position="19"/>
        <end position="245"/>
    </location>
</feature>
<keyword evidence="2" id="KW-0090">Biological rhythms</keyword>
<dbReference type="FunFam" id="3.15.10.30:FF:000001">
    <property type="entry name" value="Takeout-like protein 1"/>
    <property type="match status" value="1"/>
</dbReference>
<evidence type="ECO:0000313" key="6">
    <source>
        <dbReference type="Proteomes" id="UP001152798"/>
    </source>
</evidence>